<dbReference type="PANTHER" id="PTHR40056">
    <property type="entry name" value="HYPOTHETICAL CYTOSOLIC PROTEIN"/>
    <property type="match status" value="1"/>
</dbReference>
<dbReference type="Proteomes" id="UP000611762">
    <property type="component" value="Unassembled WGS sequence"/>
</dbReference>
<proteinExistence type="predicted"/>
<dbReference type="InterPro" id="IPR014975">
    <property type="entry name" value="DUF1836"/>
</dbReference>
<accession>A0A926HUM3</accession>
<comment type="caution">
    <text evidence="1">The sequence shown here is derived from an EMBL/GenBank/DDBJ whole genome shotgun (WGS) entry which is preliminary data.</text>
</comment>
<sequence>MKYSKERLTEIFTEGERLLKEYHLPTWDELPTIELYMDQVIILLSNYLGIFSAVSNDDKIITPTMINNYVKQKIIPAPVKKKYSKMHLAYLIIVCILKQTLSISMISKIIPPDLNEEEITAVYASFVKNQAKAFTYVTEQITAVAQPILSLTENNQDRMNDLVLQVAISANIFKLLTGWIASMQDNGETHS</sequence>
<dbReference type="AlphaFoldDB" id="A0A926HUM3"/>
<evidence type="ECO:0000313" key="1">
    <source>
        <dbReference type="EMBL" id="MBC8540722.1"/>
    </source>
</evidence>
<reference evidence="1" key="1">
    <citation type="submission" date="2020-08" db="EMBL/GenBank/DDBJ databases">
        <title>Genome public.</title>
        <authorList>
            <person name="Liu C."/>
            <person name="Sun Q."/>
        </authorList>
    </citation>
    <scope>NUCLEOTIDE SEQUENCE</scope>
    <source>
        <strain evidence="1">H8</strain>
    </source>
</reference>
<dbReference type="PANTHER" id="PTHR40056:SF1">
    <property type="entry name" value="DUF1836 DOMAIN-CONTAINING PROTEIN"/>
    <property type="match status" value="1"/>
</dbReference>
<organism evidence="1 2">
    <name type="scientific">Congzhengia minquanensis</name>
    <dbReference type="NCBI Taxonomy" id="2763657"/>
    <lineage>
        <taxon>Bacteria</taxon>
        <taxon>Bacillati</taxon>
        <taxon>Bacillota</taxon>
        <taxon>Clostridia</taxon>
        <taxon>Eubacteriales</taxon>
        <taxon>Oscillospiraceae</taxon>
        <taxon>Congzhengia</taxon>
    </lineage>
</organism>
<evidence type="ECO:0000313" key="2">
    <source>
        <dbReference type="Proteomes" id="UP000611762"/>
    </source>
</evidence>
<gene>
    <name evidence="1" type="ORF">H8698_06995</name>
</gene>
<protein>
    <submittedName>
        <fullName evidence="1">DUF1836 domain-containing protein</fullName>
    </submittedName>
</protein>
<dbReference type="RefSeq" id="WP_249311874.1">
    <property type="nucleotide sequence ID" value="NZ_JACRSU010000002.1"/>
</dbReference>
<name>A0A926HUM3_9FIRM</name>
<dbReference type="Pfam" id="PF08876">
    <property type="entry name" value="DUF1836"/>
    <property type="match status" value="1"/>
</dbReference>
<keyword evidence="2" id="KW-1185">Reference proteome</keyword>
<dbReference type="EMBL" id="JACRSU010000002">
    <property type="protein sequence ID" value="MBC8540722.1"/>
    <property type="molecule type" value="Genomic_DNA"/>
</dbReference>